<organism evidence="3">
    <name type="scientific">Caldiarchaeum subterraneum</name>
    <dbReference type="NCBI Taxonomy" id="311458"/>
    <lineage>
        <taxon>Archaea</taxon>
        <taxon>Nitrososphaerota</taxon>
        <taxon>Candidatus Caldarchaeales</taxon>
        <taxon>Candidatus Caldarchaeaceae</taxon>
        <taxon>Candidatus Caldarchaeum</taxon>
    </lineage>
</organism>
<dbReference type="NCBIfam" id="TIGR00641">
    <property type="entry name" value="acid_CoA_mut_N"/>
    <property type="match status" value="1"/>
</dbReference>
<keyword evidence="1" id="KW-0413">Isomerase</keyword>
<protein>
    <submittedName>
        <fullName evidence="3">Methylmalonyl-CoA mutase</fullName>
    </submittedName>
</protein>
<dbReference type="GO" id="GO:0004494">
    <property type="term" value="F:methylmalonyl-CoA mutase activity"/>
    <property type="evidence" value="ECO:0007669"/>
    <property type="project" value="InterPro"/>
</dbReference>
<accession>A0A7C5L6V5</accession>
<feature type="domain" description="Methylmalonyl-CoA mutase alpha/beta chain catalytic" evidence="2">
    <location>
        <begin position="33"/>
        <end position="549"/>
    </location>
</feature>
<evidence type="ECO:0000313" key="3">
    <source>
        <dbReference type="EMBL" id="HHK68037.1"/>
    </source>
</evidence>
<dbReference type="Pfam" id="PF01642">
    <property type="entry name" value="MM_CoA_mutase"/>
    <property type="match status" value="1"/>
</dbReference>
<sequence>MQQTVSLQKWLLEVLEPYKQKHGLRKKQFYTRTSKIPIKDVYTPQDLGDSWNYEEKLGYPGSLPFTRGVYPTGYRGRIWTIRQYAGYGDPEETNNIFKSLLSWGQTGLSVAFDLPTQLGYDPDDPLAYGEVGRVGVSTPTLREMELIFQEIPLDKVSVSFTINATAPIILAMFIAAAEKRGVPISSLAGTVQNDNLKELTARNAFIFPPRPSLKTSVDVIEFCVKNMPKFVPINVCEAHYREAGASAATAAGLAFSNAIAYLESTLERGLGIDSVAPKIAFYTYSHVDLFEEVAKFRAMRRIWAKLLRKRFGARDPASMALKIGTAVGGSVYTVEEPLINIVRGTIGALAAVLGGVQSMNIACFDEAYAIPTPQSLKVSVRTQQIIAYESGAADVVDPLGGSYYMEWLTDEMERRITEVMDRIEQAGGAVEAIIGGLYHQMVSTEAYNFQKEVEKGETPIVAHNIFKEDGGDEQEIEYYRFRKETYEKAVDRLMKTKQNRDSARVKASLKALREAAESGENIMPYILDAVKVYATVGEICEVLRDVYGEYREPPPI</sequence>
<name>A0A7C5L6V5_CALS0</name>
<reference evidence="3" key="1">
    <citation type="journal article" date="2020" name="mSystems">
        <title>Genome- and Community-Level Interaction Insights into Carbon Utilization and Element Cycling Functions of Hydrothermarchaeota in Hydrothermal Sediment.</title>
        <authorList>
            <person name="Zhou Z."/>
            <person name="Liu Y."/>
            <person name="Xu W."/>
            <person name="Pan J."/>
            <person name="Luo Z.H."/>
            <person name="Li M."/>
        </authorList>
    </citation>
    <scope>NUCLEOTIDE SEQUENCE [LARGE SCALE GENOMIC DNA]</scope>
    <source>
        <strain evidence="3">SpSt-1056</strain>
    </source>
</reference>
<dbReference type="Gene3D" id="3.20.20.240">
    <property type="entry name" value="Methylmalonyl-CoA mutase"/>
    <property type="match status" value="1"/>
</dbReference>
<dbReference type="PANTHER" id="PTHR48101:SF1">
    <property type="entry name" value="METHYLMALONYL-COA MUTASE, LARGE SUBUNIT"/>
    <property type="match status" value="1"/>
</dbReference>
<gene>
    <name evidence="3" type="ORF">ENM11_02630</name>
</gene>
<dbReference type="InterPro" id="IPR006099">
    <property type="entry name" value="MeMalonylCoA_mutase_a/b_cat"/>
</dbReference>
<dbReference type="GO" id="GO:0031419">
    <property type="term" value="F:cobalamin binding"/>
    <property type="evidence" value="ECO:0007669"/>
    <property type="project" value="InterPro"/>
</dbReference>
<proteinExistence type="predicted"/>
<evidence type="ECO:0000259" key="2">
    <source>
        <dbReference type="Pfam" id="PF01642"/>
    </source>
</evidence>
<dbReference type="AlphaFoldDB" id="A0A7C5L6V5"/>
<evidence type="ECO:0000256" key="1">
    <source>
        <dbReference type="ARBA" id="ARBA00023235"/>
    </source>
</evidence>
<comment type="caution">
    <text evidence="3">The sequence shown here is derived from an EMBL/GenBank/DDBJ whole genome shotgun (WGS) entry which is preliminary data.</text>
</comment>
<dbReference type="InterPro" id="IPR016176">
    <property type="entry name" value="Cbl-dep_enz_cat"/>
</dbReference>
<dbReference type="EMBL" id="DRWN01000022">
    <property type="protein sequence ID" value="HHK68037.1"/>
    <property type="molecule type" value="Genomic_DNA"/>
</dbReference>
<dbReference type="SUPFAM" id="SSF51703">
    <property type="entry name" value="Cobalamin (vitamin B12)-dependent enzymes"/>
    <property type="match status" value="1"/>
</dbReference>
<dbReference type="InterPro" id="IPR006098">
    <property type="entry name" value="MMCoA_mutase_a_cat"/>
</dbReference>
<dbReference type="PANTHER" id="PTHR48101">
    <property type="entry name" value="METHYLMALONYL-COA MUTASE, MITOCHONDRIAL-RELATED"/>
    <property type="match status" value="1"/>
</dbReference>